<organism evidence="1 2">
    <name type="scientific">Hirsutella minnesotensis 3608</name>
    <dbReference type="NCBI Taxonomy" id="1043627"/>
    <lineage>
        <taxon>Eukaryota</taxon>
        <taxon>Fungi</taxon>
        <taxon>Dikarya</taxon>
        <taxon>Ascomycota</taxon>
        <taxon>Pezizomycotina</taxon>
        <taxon>Sordariomycetes</taxon>
        <taxon>Hypocreomycetidae</taxon>
        <taxon>Hypocreales</taxon>
        <taxon>Ophiocordycipitaceae</taxon>
        <taxon>Hirsutella</taxon>
    </lineage>
</organism>
<dbReference type="AlphaFoldDB" id="A0A0F7ZTU8"/>
<evidence type="ECO:0000313" key="2">
    <source>
        <dbReference type="Proteomes" id="UP000054481"/>
    </source>
</evidence>
<accession>A0A0F7ZTU8</accession>
<gene>
    <name evidence="1" type="ORF">HIM_06856</name>
</gene>
<reference evidence="1 2" key="1">
    <citation type="journal article" date="2014" name="Genome Biol. Evol.">
        <title>Comparative genomics and transcriptomics analyses reveal divergent lifestyle features of nematode endoparasitic fungus Hirsutella minnesotensis.</title>
        <authorList>
            <person name="Lai Y."/>
            <person name="Liu K."/>
            <person name="Zhang X."/>
            <person name="Zhang X."/>
            <person name="Li K."/>
            <person name="Wang N."/>
            <person name="Shu C."/>
            <person name="Wu Y."/>
            <person name="Wang C."/>
            <person name="Bushley K.E."/>
            <person name="Xiang M."/>
            <person name="Liu X."/>
        </authorList>
    </citation>
    <scope>NUCLEOTIDE SEQUENCE [LARGE SCALE GENOMIC DNA]</scope>
    <source>
        <strain evidence="1 2">3608</strain>
    </source>
</reference>
<sequence length="177" mass="19825">MRFPPGKLLSLFYAASPPSFRRIREKVPNLQNPPDIGNGDEGVIHRTAFRVGPYGIEEVNRAVLVLQPSCPRRDAALVFRPKPCARTLDDYVQAVDGGTHMHILNPDLWMAFSERLKHNPTVGLAAAQPVLRAEGEYGGFVPEEPTDVAEFEPEMARENSRRLPRLWVKELETGPTD</sequence>
<keyword evidence="2" id="KW-1185">Reference proteome</keyword>
<name>A0A0F7ZTU8_9HYPO</name>
<protein>
    <submittedName>
        <fullName evidence="1">Uncharacterized protein</fullName>
    </submittedName>
</protein>
<evidence type="ECO:0000313" key="1">
    <source>
        <dbReference type="EMBL" id="KJZ73738.1"/>
    </source>
</evidence>
<dbReference type="EMBL" id="KQ030532">
    <property type="protein sequence ID" value="KJZ73738.1"/>
    <property type="molecule type" value="Genomic_DNA"/>
</dbReference>
<proteinExistence type="predicted"/>
<dbReference type="Proteomes" id="UP000054481">
    <property type="component" value="Unassembled WGS sequence"/>
</dbReference>